<organism evidence="4 5">
    <name type="scientific">Ideonella azotifigens</name>
    <dbReference type="NCBI Taxonomy" id="513160"/>
    <lineage>
        <taxon>Bacteria</taxon>
        <taxon>Pseudomonadati</taxon>
        <taxon>Pseudomonadota</taxon>
        <taxon>Betaproteobacteria</taxon>
        <taxon>Burkholderiales</taxon>
        <taxon>Sphaerotilaceae</taxon>
        <taxon>Ideonella</taxon>
    </lineage>
</organism>
<dbReference type="InterPro" id="IPR049492">
    <property type="entry name" value="BD-FAE-like_dom"/>
</dbReference>
<dbReference type="EMBL" id="BAAAEW010000026">
    <property type="protein sequence ID" value="GAA0760940.1"/>
    <property type="molecule type" value="Genomic_DNA"/>
</dbReference>
<dbReference type="InterPro" id="IPR050300">
    <property type="entry name" value="GDXG_lipolytic_enzyme"/>
</dbReference>
<keyword evidence="5" id="KW-1185">Reference proteome</keyword>
<evidence type="ECO:0000256" key="2">
    <source>
        <dbReference type="SAM" id="MobiDB-lite"/>
    </source>
</evidence>
<accession>A0ABP3VNW6</accession>
<evidence type="ECO:0000313" key="4">
    <source>
        <dbReference type="EMBL" id="GAA0760940.1"/>
    </source>
</evidence>
<evidence type="ECO:0000259" key="3">
    <source>
        <dbReference type="Pfam" id="PF20434"/>
    </source>
</evidence>
<reference evidence="5" key="1">
    <citation type="journal article" date="2019" name="Int. J. Syst. Evol. Microbiol.">
        <title>The Global Catalogue of Microorganisms (GCM) 10K type strain sequencing project: providing services to taxonomists for standard genome sequencing and annotation.</title>
        <authorList>
            <consortium name="The Broad Institute Genomics Platform"/>
            <consortium name="The Broad Institute Genome Sequencing Center for Infectious Disease"/>
            <person name="Wu L."/>
            <person name="Ma J."/>
        </authorList>
    </citation>
    <scope>NUCLEOTIDE SEQUENCE [LARGE SCALE GENOMIC DNA]</scope>
    <source>
        <strain evidence="5">JCM 15503</strain>
    </source>
</reference>
<protein>
    <submittedName>
        <fullName evidence="4">Alpha/beta hydrolase</fullName>
    </submittedName>
</protein>
<dbReference type="RefSeq" id="WP_141289778.1">
    <property type="nucleotide sequence ID" value="NZ_BAAAEW010000026.1"/>
</dbReference>
<proteinExistence type="predicted"/>
<dbReference type="Gene3D" id="3.40.50.1820">
    <property type="entry name" value="alpha/beta hydrolase"/>
    <property type="match status" value="1"/>
</dbReference>
<name>A0ABP3VNW6_9BURK</name>
<evidence type="ECO:0000256" key="1">
    <source>
        <dbReference type="ARBA" id="ARBA00022801"/>
    </source>
</evidence>
<comment type="caution">
    <text evidence="4">The sequence shown here is derived from an EMBL/GenBank/DDBJ whole genome shotgun (WGS) entry which is preliminary data.</text>
</comment>
<dbReference type="Pfam" id="PF20434">
    <property type="entry name" value="BD-FAE"/>
    <property type="match status" value="1"/>
</dbReference>
<dbReference type="InterPro" id="IPR029058">
    <property type="entry name" value="AB_hydrolase_fold"/>
</dbReference>
<feature type="region of interest" description="Disordered" evidence="2">
    <location>
        <begin position="22"/>
        <end position="45"/>
    </location>
</feature>
<feature type="domain" description="BD-FAE-like" evidence="3">
    <location>
        <begin position="69"/>
        <end position="248"/>
    </location>
</feature>
<gene>
    <name evidence="4" type="ORF">GCM10009107_44090</name>
</gene>
<dbReference type="Proteomes" id="UP001500279">
    <property type="component" value="Unassembled WGS sequence"/>
</dbReference>
<keyword evidence="1 4" id="KW-0378">Hydrolase</keyword>
<dbReference type="PANTHER" id="PTHR48081:SF6">
    <property type="entry name" value="PEPTIDASE S9 PROLYL OLIGOPEPTIDASE CATALYTIC DOMAIN-CONTAINING PROTEIN"/>
    <property type="match status" value="1"/>
</dbReference>
<sequence length="301" mass="31685">MAAAAFAPFLGAARAAAPNEAQLTLWPGNPPGGGGPGGEAITDKKGAVSNIGRPSLTRIAPLQPNGAAVLIAAGGGYKRIEMAMEADPAAAWLAARGITAFVLSYRLPGEGWAAGTACALQDAQRAIRLIRANARSFGVHPQKVGVLGFSAGGHLLGLASAWSDFASYTAIDSVDEQSAKPDACALIYPVITLEAPYDKTSTRKVLVGKDPSQAQAREWSVQTHVRARCPDMFLAQAEDDPISDPHNTLIMAQACRDAGVPVEMHRFTNGKHGFGMGRPGTETTQWPEQYAAWLRARKFLG</sequence>
<dbReference type="PANTHER" id="PTHR48081">
    <property type="entry name" value="AB HYDROLASE SUPERFAMILY PROTEIN C4A8.06C"/>
    <property type="match status" value="1"/>
</dbReference>
<evidence type="ECO:0000313" key="5">
    <source>
        <dbReference type="Proteomes" id="UP001500279"/>
    </source>
</evidence>
<dbReference type="GO" id="GO:0016787">
    <property type="term" value="F:hydrolase activity"/>
    <property type="evidence" value="ECO:0007669"/>
    <property type="project" value="UniProtKB-KW"/>
</dbReference>
<dbReference type="SUPFAM" id="SSF53474">
    <property type="entry name" value="alpha/beta-Hydrolases"/>
    <property type="match status" value="1"/>
</dbReference>